<feature type="compositionally biased region" description="Low complexity" evidence="1">
    <location>
        <begin position="201"/>
        <end position="226"/>
    </location>
</feature>
<gene>
    <name evidence="3" type="ORF">MVEN_01157100</name>
</gene>
<evidence type="ECO:0000256" key="1">
    <source>
        <dbReference type="SAM" id="MobiDB-lite"/>
    </source>
</evidence>
<feature type="compositionally biased region" description="Basic residues" evidence="1">
    <location>
        <begin position="286"/>
        <end position="296"/>
    </location>
</feature>
<organism evidence="3 4">
    <name type="scientific">Mycena venus</name>
    <dbReference type="NCBI Taxonomy" id="2733690"/>
    <lineage>
        <taxon>Eukaryota</taxon>
        <taxon>Fungi</taxon>
        <taxon>Dikarya</taxon>
        <taxon>Basidiomycota</taxon>
        <taxon>Agaricomycotina</taxon>
        <taxon>Agaricomycetes</taxon>
        <taxon>Agaricomycetidae</taxon>
        <taxon>Agaricales</taxon>
        <taxon>Marasmiineae</taxon>
        <taxon>Mycenaceae</taxon>
        <taxon>Mycena</taxon>
    </lineage>
</organism>
<feature type="compositionally biased region" description="Polar residues" evidence="1">
    <location>
        <begin position="172"/>
        <end position="183"/>
    </location>
</feature>
<proteinExistence type="predicted"/>
<feature type="compositionally biased region" description="Basic and acidic residues" evidence="1">
    <location>
        <begin position="253"/>
        <end position="267"/>
    </location>
</feature>
<dbReference type="InterPro" id="IPR004875">
    <property type="entry name" value="DDE_SF_endonuclease_dom"/>
</dbReference>
<dbReference type="Proteomes" id="UP000620124">
    <property type="component" value="Unassembled WGS sequence"/>
</dbReference>
<dbReference type="AlphaFoldDB" id="A0A8H6Y4T0"/>
<feature type="region of interest" description="Disordered" evidence="1">
    <location>
        <begin position="126"/>
        <end position="228"/>
    </location>
</feature>
<sequence length="934" mass="103873">MAPQPIGPALPVGIPHELNTKINYLANLLKHLPESLPLDPSATESRYHFQLDPDDVKEEGGAYAFNRNLEVCFQTHNLHGGKLLFTERGQRLVALVKFIKGVVKNHSLPDARGHQHRWIERLTQAAKDSGAKIPKKRQLNVDSDEEVAETPKPKKVQKRLATIDLTNDDNDNPSPTVTARHSGSASSASAAPPTTLTNGGTAPSPSSPPLTASTKNTTAATKASSAPQRQQTLFQLGCKKFTPQEAAAQRKKHAEEARDRMAAAAERDRKAKLQALEKKREDTRVRQQRFRDRKKAAGSSVTKAIKDKTLGLLAPASVDPSIEVAEVSRPDGAAWKRKRTGRKNGVIQPRHQRVNWYHPFLFNPINSIAPRVGWSPTMIVRALQRQNPTLYARLNKGTVQKWISKRNKNRWSKKTLANVERRHALAGTGRVGVLSPYPELVKIIKEQLIGLRTAGVCVQRLLARSIILSVIKEHRPELLETFKCSESYVGAFLESVMDWSVRHGTRSASHLPDNAHELCERSFFRIVHLINFYDIPPELIINMDQTGVMLMIANNKTYNQKGARQVDISGRDEKRAYTACVATTPKGGILPFQQVWSGASKASLPTDNATGMAEAKALGFHFAFAKSKKKTSHFSTFKTMAEWVEFILQPYILEQIEILGLEADQKAILDLDVYPVHIGDEFRTFLREKYPNIILTFVPARCTPIFQPADVGLQRPFKHHLKQDALNWMVDCHTQQLKNGRTPEQVTFSTSLPVLRDASVAPLVNLYNWAQGPAGRELIQQAWQKCEVGEYNLGAECLTSKKSKAAYRKYLHDHPDFRKEIEDKIGNVLEIDEELVRAAEQIEAEAVAATDPDDDLYVAPSDDTAVPLQHVIRESLGLDIPVPSLPGNEAFCIPADTVVVGDTGSLQCGGDSENIWAYSDNGTPFRDGLLPSDM</sequence>
<protein>
    <submittedName>
        <fullName evidence="3">DDE superfamily protein</fullName>
    </submittedName>
</protein>
<feature type="region of interest" description="Disordered" evidence="1">
    <location>
        <begin position="279"/>
        <end position="299"/>
    </location>
</feature>
<name>A0A8H6Y4T0_9AGAR</name>
<reference evidence="3" key="1">
    <citation type="submission" date="2020-05" db="EMBL/GenBank/DDBJ databases">
        <title>Mycena genomes resolve the evolution of fungal bioluminescence.</title>
        <authorList>
            <person name="Tsai I.J."/>
        </authorList>
    </citation>
    <scope>NUCLEOTIDE SEQUENCE</scope>
    <source>
        <strain evidence="3">CCC161011</strain>
    </source>
</reference>
<evidence type="ECO:0000313" key="4">
    <source>
        <dbReference type="Proteomes" id="UP000620124"/>
    </source>
</evidence>
<dbReference type="EMBL" id="JACAZI010000009">
    <property type="protein sequence ID" value="KAF7351951.1"/>
    <property type="molecule type" value="Genomic_DNA"/>
</dbReference>
<comment type="caution">
    <text evidence="3">The sequence shown here is derived from an EMBL/GenBank/DDBJ whole genome shotgun (WGS) entry which is preliminary data.</text>
</comment>
<evidence type="ECO:0000313" key="3">
    <source>
        <dbReference type="EMBL" id="KAF7351951.1"/>
    </source>
</evidence>
<keyword evidence="4" id="KW-1185">Reference proteome</keyword>
<dbReference type="OrthoDB" id="3341102at2759"/>
<evidence type="ECO:0000259" key="2">
    <source>
        <dbReference type="Pfam" id="PF03184"/>
    </source>
</evidence>
<feature type="region of interest" description="Disordered" evidence="1">
    <location>
        <begin position="244"/>
        <end position="267"/>
    </location>
</feature>
<accession>A0A8H6Y4T0</accession>
<dbReference type="GO" id="GO:0003676">
    <property type="term" value="F:nucleic acid binding"/>
    <property type="evidence" value="ECO:0007669"/>
    <property type="project" value="InterPro"/>
</dbReference>
<feature type="domain" description="DDE-1" evidence="2">
    <location>
        <begin position="636"/>
        <end position="742"/>
    </location>
</feature>
<dbReference type="Pfam" id="PF03184">
    <property type="entry name" value="DDE_1"/>
    <property type="match status" value="1"/>
</dbReference>